<proteinExistence type="predicted"/>
<dbReference type="CDD" id="cd00093">
    <property type="entry name" value="HTH_XRE"/>
    <property type="match status" value="1"/>
</dbReference>
<gene>
    <name evidence="1" type="ORF">GCM10017667_21630</name>
</gene>
<organism evidence="1 2">
    <name type="scientific">Streptomyces filamentosus</name>
    <name type="common">Streptomyces roseosporus</name>
    <dbReference type="NCBI Taxonomy" id="67294"/>
    <lineage>
        <taxon>Bacteria</taxon>
        <taxon>Bacillati</taxon>
        <taxon>Actinomycetota</taxon>
        <taxon>Actinomycetes</taxon>
        <taxon>Kitasatosporales</taxon>
        <taxon>Streptomycetaceae</taxon>
        <taxon>Streptomyces</taxon>
    </lineage>
</organism>
<reference evidence="1" key="1">
    <citation type="journal article" date="2014" name="Int. J. Syst. Evol. Microbiol.">
        <title>Complete genome sequence of Corynebacterium casei LMG S-19264T (=DSM 44701T), isolated from a smear-ripened cheese.</title>
        <authorList>
            <consortium name="US DOE Joint Genome Institute (JGI-PGF)"/>
            <person name="Walter F."/>
            <person name="Albersmeier A."/>
            <person name="Kalinowski J."/>
            <person name="Ruckert C."/>
        </authorList>
    </citation>
    <scope>NUCLEOTIDE SEQUENCE</scope>
    <source>
        <strain evidence="1">JCM 4122</strain>
    </source>
</reference>
<accession>A0A919BJL5</accession>
<keyword evidence="2" id="KW-1185">Reference proteome</keyword>
<dbReference type="EMBL" id="BNBE01000001">
    <property type="protein sequence ID" value="GHF91897.1"/>
    <property type="molecule type" value="Genomic_DNA"/>
</dbReference>
<dbReference type="RefSeq" id="WP_190041371.1">
    <property type="nucleotide sequence ID" value="NZ_BNBE01000001.1"/>
</dbReference>
<dbReference type="InterPro" id="IPR001387">
    <property type="entry name" value="Cro/C1-type_HTH"/>
</dbReference>
<evidence type="ECO:0000313" key="1">
    <source>
        <dbReference type="EMBL" id="GHF91897.1"/>
    </source>
</evidence>
<protein>
    <recommendedName>
        <fullName evidence="3">HTH cro/C1-type domain-containing protein</fullName>
    </recommendedName>
</protein>
<dbReference type="AlphaFoldDB" id="A0A919BJL5"/>
<reference evidence="1" key="2">
    <citation type="submission" date="2020-09" db="EMBL/GenBank/DDBJ databases">
        <authorList>
            <person name="Sun Q."/>
            <person name="Ohkuma M."/>
        </authorList>
    </citation>
    <scope>NUCLEOTIDE SEQUENCE</scope>
    <source>
        <strain evidence="1">JCM 4122</strain>
    </source>
</reference>
<evidence type="ECO:0008006" key="3">
    <source>
        <dbReference type="Google" id="ProtNLM"/>
    </source>
</evidence>
<dbReference type="Proteomes" id="UP000632849">
    <property type="component" value="Unassembled WGS sequence"/>
</dbReference>
<sequence length="138" mass="15394">MMPENTVAPEVMAPEQPHALRSADSPLGRARVARGWSQEKAVRALILMADAWNWQIAAESSLKVYLSRWEHGLTRPGETYRTLLCAIYRTTPEELGFSSPRESREPATAKSLRERIAELESLVQRLTGHVGMPKGVAL</sequence>
<name>A0A919BJL5_STRFL</name>
<comment type="caution">
    <text evidence="1">The sequence shown here is derived from an EMBL/GenBank/DDBJ whole genome shotgun (WGS) entry which is preliminary data.</text>
</comment>
<evidence type="ECO:0000313" key="2">
    <source>
        <dbReference type="Proteomes" id="UP000632849"/>
    </source>
</evidence>